<dbReference type="EMBL" id="PXNP01000016">
    <property type="protein sequence ID" value="PSF12179.1"/>
    <property type="molecule type" value="Genomic_DNA"/>
</dbReference>
<evidence type="ECO:0000256" key="6">
    <source>
        <dbReference type="ARBA" id="ARBA00022927"/>
    </source>
</evidence>
<proteinExistence type="predicted"/>
<dbReference type="Proteomes" id="UP000239866">
    <property type="component" value="Unassembled WGS sequence"/>
</dbReference>
<keyword evidence="12" id="KW-1185">Reference proteome</keyword>
<evidence type="ECO:0000256" key="5">
    <source>
        <dbReference type="ARBA" id="ARBA00022692"/>
    </source>
</evidence>
<dbReference type="Gene3D" id="2.30.30.830">
    <property type="match status" value="1"/>
</dbReference>
<evidence type="ECO:0000256" key="4">
    <source>
        <dbReference type="ARBA" id="ARBA00022519"/>
    </source>
</evidence>
<dbReference type="OrthoDB" id="5574088at2"/>
<evidence type="ECO:0000313" key="12">
    <source>
        <dbReference type="Proteomes" id="UP000239866"/>
    </source>
</evidence>
<dbReference type="RefSeq" id="WP_106761457.1">
    <property type="nucleotide sequence ID" value="NZ_PXNP01000016.1"/>
</dbReference>
<protein>
    <submittedName>
        <fullName evidence="11">General secretion pathway protein GspC</fullName>
    </submittedName>
</protein>
<evidence type="ECO:0000256" key="8">
    <source>
        <dbReference type="ARBA" id="ARBA00023136"/>
    </source>
</evidence>
<evidence type="ECO:0000256" key="7">
    <source>
        <dbReference type="ARBA" id="ARBA00022989"/>
    </source>
</evidence>
<keyword evidence="4" id="KW-0997">Cell inner membrane</keyword>
<keyword evidence="2" id="KW-0813">Transport</keyword>
<dbReference type="AlphaFoldDB" id="A0A2T1KPU9"/>
<keyword evidence="3" id="KW-1003">Cell membrane</keyword>
<keyword evidence="7" id="KW-1133">Transmembrane helix</keyword>
<evidence type="ECO:0000256" key="9">
    <source>
        <dbReference type="SAM" id="MobiDB-lite"/>
    </source>
</evidence>
<comment type="subcellular location">
    <subcellularLocation>
        <location evidence="1">Cell inner membrane</location>
    </subcellularLocation>
</comment>
<feature type="region of interest" description="Disordered" evidence="9">
    <location>
        <begin position="158"/>
        <end position="217"/>
    </location>
</feature>
<reference evidence="11 12" key="1">
    <citation type="submission" date="2018-03" db="EMBL/GenBank/DDBJ databases">
        <title>Marinobacter brunus sp. nov., a marine bacterium of Gamma-proteobacteria isolated from the surface seawater of the South China Sea.</title>
        <authorList>
            <person name="Cheng H."/>
            <person name="Wu Y.-H."/>
            <person name="Xamxidin M."/>
            <person name="Xu X.-W."/>
        </authorList>
    </citation>
    <scope>NUCLEOTIDE SEQUENCE [LARGE SCALE GENOMIC DNA]</scope>
    <source>
        <strain evidence="11 12">NH169-3</strain>
    </source>
</reference>
<evidence type="ECO:0000256" key="2">
    <source>
        <dbReference type="ARBA" id="ARBA00022448"/>
    </source>
</evidence>
<evidence type="ECO:0000259" key="10">
    <source>
        <dbReference type="Pfam" id="PF11356"/>
    </source>
</evidence>
<sequence>MGALDQRVPKLSALIALVAMIGVSGWQGYRFWKTELQATNPVARSVVAPLPTEQANMPPDIRLAELQLFGAANTGATPAQSSTENLPETNLRLLLRGVLVPDGDFTGSALIEDDKGNTEAYLVSDELPGNATLRHVFANRVIIERTGKLENLYFPESESRSGMDLASNNDVPMDESVAPPAAQQPRSQASQTSPSEQQRRDEIRRRLEQLRQRLQTN</sequence>
<feature type="domain" description="Type II secretion system protein GspC N-terminal" evidence="10">
    <location>
        <begin position="49"/>
        <end position="154"/>
    </location>
</feature>
<keyword evidence="6" id="KW-0653">Protein transport</keyword>
<keyword evidence="8" id="KW-0472">Membrane</keyword>
<comment type="caution">
    <text evidence="11">The sequence shown here is derived from an EMBL/GenBank/DDBJ whole genome shotgun (WGS) entry which is preliminary data.</text>
</comment>
<dbReference type="GO" id="GO:0005886">
    <property type="term" value="C:plasma membrane"/>
    <property type="evidence" value="ECO:0007669"/>
    <property type="project" value="UniProtKB-SubCell"/>
</dbReference>
<feature type="compositionally biased region" description="Low complexity" evidence="9">
    <location>
        <begin position="178"/>
        <end position="196"/>
    </location>
</feature>
<evidence type="ECO:0000256" key="3">
    <source>
        <dbReference type="ARBA" id="ARBA00022475"/>
    </source>
</evidence>
<name>A0A2T1KPU9_9GAMM</name>
<dbReference type="GO" id="GO:0015031">
    <property type="term" value="P:protein transport"/>
    <property type="evidence" value="ECO:0007669"/>
    <property type="project" value="UniProtKB-KW"/>
</dbReference>
<feature type="compositionally biased region" description="Basic and acidic residues" evidence="9">
    <location>
        <begin position="197"/>
        <end position="211"/>
    </location>
</feature>
<evidence type="ECO:0000313" key="11">
    <source>
        <dbReference type="EMBL" id="PSF12179.1"/>
    </source>
</evidence>
<keyword evidence="5" id="KW-0812">Transmembrane</keyword>
<gene>
    <name evidence="11" type="ORF">C7H09_04685</name>
</gene>
<accession>A0A2T1KPU9</accession>
<evidence type="ECO:0000256" key="1">
    <source>
        <dbReference type="ARBA" id="ARBA00004533"/>
    </source>
</evidence>
<dbReference type="Pfam" id="PF11356">
    <property type="entry name" value="T2SSC"/>
    <property type="match status" value="1"/>
</dbReference>
<organism evidence="11 12">
    <name type="scientific">Marinobacter fuscus</name>
    <dbReference type="NCBI Taxonomy" id="2109942"/>
    <lineage>
        <taxon>Bacteria</taxon>
        <taxon>Pseudomonadati</taxon>
        <taxon>Pseudomonadota</taxon>
        <taxon>Gammaproteobacteria</taxon>
        <taxon>Pseudomonadales</taxon>
        <taxon>Marinobacteraceae</taxon>
        <taxon>Marinobacter</taxon>
    </lineage>
</organism>
<dbReference type="InterPro" id="IPR024961">
    <property type="entry name" value="T2SS_GspC_N"/>
</dbReference>